<dbReference type="PANTHER" id="PTHR30441">
    <property type="entry name" value="DUF748 DOMAIN-CONTAINING PROTEIN"/>
    <property type="match status" value="1"/>
</dbReference>
<evidence type="ECO:0000313" key="3">
    <source>
        <dbReference type="EMBL" id="NEX63547.1"/>
    </source>
</evidence>
<proteinExistence type="predicted"/>
<evidence type="ECO:0000259" key="2">
    <source>
        <dbReference type="Pfam" id="PF05170"/>
    </source>
</evidence>
<feature type="region of interest" description="Disordered" evidence="1">
    <location>
        <begin position="641"/>
        <end position="661"/>
    </location>
</feature>
<dbReference type="PANTHER" id="PTHR30441:SF9">
    <property type="entry name" value="ASMA FAMILY PROTEIN YHJG"/>
    <property type="match status" value="1"/>
</dbReference>
<dbReference type="AlphaFoldDB" id="A0A6B3SS25"/>
<evidence type="ECO:0000313" key="4">
    <source>
        <dbReference type="Proteomes" id="UP000482155"/>
    </source>
</evidence>
<accession>A0A6B3SS25</accession>
<feature type="domain" description="AsmA" evidence="2">
    <location>
        <begin position="13"/>
        <end position="585"/>
    </location>
</feature>
<dbReference type="RefSeq" id="WP_163967497.1">
    <property type="nucleotide sequence ID" value="NZ_JAAIVB010000073.1"/>
</dbReference>
<name>A0A6B3SS25_9BURK</name>
<feature type="compositionally biased region" description="Basic and acidic residues" evidence="1">
    <location>
        <begin position="641"/>
        <end position="653"/>
    </location>
</feature>
<dbReference type="InterPro" id="IPR007844">
    <property type="entry name" value="AsmA"/>
</dbReference>
<sequence>MPRAPSLPSARAVILGALLLFFVLLPALAAFALPRIDWNRAKPWITQRVALALQREFDIRGDLALTWQLPDNAELGWRSWIPWPRLRAEDVVLGNPDGPDWAGRPVMAHVREVTFSLNPLALLDRTISIPLLVMDSPILSLERRQDGSNNWTVGDDAASGWKLDLHQLALSKGNVQLLDAVRDADIRIDIDSPQADAGEMREMREMRGRDYRLSWKVQGSLRGEAVSGEGRAGAIMALRRKRAVYPVEANLRIGDTTINARGMLSGVTRPGQVDLHLKVAGPSMAHLYPLLQMALPETKPFWTEGHLRGAPEDQGGAWIYDNFRGRMGDSDLSGTLTYRTTRQPAASNGAKGDKGAALARPRLEGTISSEFLNLRDLAPLIGADSQESKTRRGAKVVQPEKRILPIEDFRAERWRSIDADVQFTGRKIVQGKQLPVSNLVTRIQLQDGILGLAPLKFGIAGGTLTSTLKLDGNSQPVKAEFSMSAHHLKLKQLFSNVPELQSSQGEINSEASLAASGNSIAALLASSDGEIKTIIDRSAVSRSLLEKIGMNVSSLVATHLFGDSQVRLQCAAGDFVVEQGVMRPRTAIVDTDEAAIYIGGDIDLAQERISLELRPDSKGMRLISFSSPLRVTGPFAEPKVEFNDDALDGRPEGEAPSAPASSLGPLAAGLLALVHGGPGDKSECGTMIRTASAQKHAPQRSKAKAQATASRGQERSSGK</sequence>
<dbReference type="Proteomes" id="UP000482155">
    <property type="component" value="Unassembled WGS sequence"/>
</dbReference>
<protein>
    <submittedName>
        <fullName evidence="3">AsmA family protein</fullName>
    </submittedName>
</protein>
<comment type="caution">
    <text evidence="3">The sequence shown here is derived from an EMBL/GenBank/DDBJ whole genome shotgun (WGS) entry which is preliminary data.</text>
</comment>
<keyword evidence="4" id="KW-1185">Reference proteome</keyword>
<dbReference type="EMBL" id="JAAIVB010000073">
    <property type="protein sequence ID" value="NEX63547.1"/>
    <property type="molecule type" value="Genomic_DNA"/>
</dbReference>
<feature type="region of interest" description="Disordered" evidence="1">
    <location>
        <begin position="681"/>
        <end position="719"/>
    </location>
</feature>
<dbReference type="InterPro" id="IPR052894">
    <property type="entry name" value="AsmA-related"/>
</dbReference>
<reference evidence="3 4" key="1">
    <citation type="submission" date="2020-02" db="EMBL/GenBank/DDBJ databases">
        <authorList>
            <person name="Kim M.K."/>
        </authorList>
    </citation>
    <scope>NUCLEOTIDE SEQUENCE [LARGE SCALE GENOMIC DNA]</scope>
    <source>
        <strain evidence="3 4">17J57-3</strain>
    </source>
</reference>
<organism evidence="3 4">
    <name type="scientific">Noviherbaspirillum galbum</name>
    <dbReference type="NCBI Taxonomy" id="2709383"/>
    <lineage>
        <taxon>Bacteria</taxon>
        <taxon>Pseudomonadati</taxon>
        <taxon>Pseudomonadota</taxon>
        <taxon>Betaproteobacteria</taxon>
        <taxon>Burkholderiales</taxon>
        <taxon>Oxalobacteraceae</taxon>
        <taxon>Noviherbaspirillum</taxon>
    </lineage>
</organism>
<gene>
    <name evidence="3" type="ORF">G3574_20915</name>
</gene>
<dbReference type="Pfam" id="PF05170">
    <property type="entry name" value="AsmA"/>
    <property type="match status" value="1"/>
</dbReference>
<dbReference type="GO" id="GO:0090313">
    <property type="term" value="P:regulation of protein targeting to membrane"/>
    <property type="evidence" value="ECO:0007669"/>
    <property type="project" value="TreeGrafter"/>
</dbReference>
<dbReference type="GO" id="GO:0005886">
    <property type="term" value="C:plasma membrane"/>
    <property type="evidence" value="ECO:0007669"/>
    <property type="project" value="TreeGrafter"/>
</dbReference>
<evidence type="ECO:0000256" key="1">
    <source>
        <dbReference type="SAM" id="MobiDB-lite"/>
    </source>
</evidence>